<dbReference type="PANTHER" id="PTHR11439:SF517">
    <property type="entry name" value="CYSTEINE-RICH RLK (RECEPTOR-LIKE PROTEIN KINASE) 8"/>
    <property type="match status" value="1"/>
</dbReference>
<evidence type="ECO:0000313" key="2">
    <source>
        <dbReference type="Proteomes" id="UP001234989"/>
    </source>
</evidence>
<evidence type="ECO:0008006" key="3">
    <source>
        <dbReference type="Google" id="ProtNLM"/>
    </source>
</evidence>
<gene>
    <name evidence="1" type="ORF">MTR67_027833</name>
</gene>
<proteinExistence type="predicted"/>
<organism evidence="1 2">
    <name type="scientific">Solanum verrucosum</name>
    <dbReference type="NCBI Taxonomy" id="315347"/>
    <lineage>
        <taxon>Eukaryota</taxon>
        <taxon>Viridiplantae</taxon>
        <taxon>Streptophyta</taxon>
        <taxon>Embryophyta</taxon>
        <taxon>Tracheophyta</taxon>
        <taxon>Spermatophyta</taxon>
        <taxon>Magnoliopsida</taxon>
        <taxon>eudicotyledons</taxon>
        <taxon>Gunneridae</taxon>
        <taxon>Pentapetalae</taxon>
        <taxon>asterids</taxon>
        <taxon>lamiids</taxon>
        <taxon>Solanales</taxon>
        <taxon>Solanaceae</taxon>
        <taxon>Solanoideae</taxon>
        <taxon>Solaneae</taxon>
        <taxon>Solanum</taxon>
    </lineage>
</organism>
<dbReference type="AlphaFoldDB" id="A0AAF0U0A5"/>
<keyword evidence="2" id="KW-1185">Reference proteome</keyword>
<sequence length="141" mass="16287">MESLYASDILKRFNMDKAKPILNPIEEKLKLSKDGTGDLINATYFRKLVGSLRYLTSTRPDITYGVELISRFMEFPHQSHLQAAMRILRYIQGTHSDDIFYSKTNDSNTDSDWDDDMMQRKSTSGYAFYLGSSVFSWSSKK</sequence>
<dbReference type="PANTHER" id="PTHR11439">
    <property type="entry name" value="GAG-POL-RELATED RETROTRANSPOSON"/>
    <property type="match status" value="1"/>
</dbReference>
<reference evidence="1" key="1">
    <citation type="submission" date="2023-08" db="EMBL/GenBank/DDBJ databases">
        <title>A de novo genome assembly of Solanum verrucosum Schlechtendal, a Mexican diploid species geographically isolated from the other diploid A-genome species in potato relatives.</title>
        <authorList>
            <person name="Hosaka K."/>
        </authorList>
    </citation>
    <scope>NUCLEOTIDE SEQUENCE</scope>
    <source>
        <tissue evidence="1">Young leaves</tissue>
    </source>
</reference>
<evidence type="ECO:0000313" key="1">
    <source>
        <dbReference type="EMBL" id="WMV34448.1"/>
    </source>
</evidence>
<accession>A0AAF0U0A5</accession>
<dbReference type="EMBL" id="CP133617">
    <property type="protein sequence ID" value="WMV34448.1"/>
    <property type="molecule type" value="Genomic_DNA"/>
</dbReference>
<protein>
    <recommendedName>
        <fullName evidence="3">Reverse transcriptase Ty1/copia-type domain-containing protein</fullName>
    </recommendedName>
</protein>
<dbReference type="Proteomes" id="UP001234989">
    <property type="component" value="Chromosome 6"/>
</dbReference>
<name>A0AAF0U0A5_SOLVR</name>